<organism evidence="2 3">
    <name type="scientific">Symbiodinium microadriaticum</name>
    <name type="common">Dinoflagellate</name>
    <name type="synonym">Zooxanthella microadriatica</name>
    <dbReference type="NCBI Taxonomy" id="2951"/>
    <lineage>
        <taxon>Eukaryota</taxon>
        <taxon>Sar</taxon>
        <taxon>Alveolata</taxon>
        <taxon>Dinophyceae</taxon>
        <taxon>Suessiales</taxon>
        <taxon>Symbiodiniaceae</taxon>
        <taxon>Symbiodinium</taxon>
    </lineage>
</organism>
<feature type="region of interest" description="Disordered" evidence="1">
    <location>
        <begin position="106"/>
        <end position="127"/>
    </location>
</feature>
<comment type="caution">
    <text evidence="2">The sequence shown here is derived from an EMBL/GenBank/DDBJ whole genome shotgun (WGS) entry which is preliminary data.</text>
</comment>
<dbReference type="EMBL" id="LSRX01002544">
    <property type="protein sequence ID" value="OLP75367.1"/>
    <property type="molecule type" value="Genomic_DNA"/>
</dbReference>
<proteinExistence type="predicted"/>
<sequence>MLTFSGMQVQLCAAEVPQFRTAELKACQDSDSSARYAITPGRHNLAQCELLLVCSESTRQLRASEFLESLSFVFQLYALVGGCDTAEEDEREEEFVSWAEGRRHRAYRAPQTPEQHEAPMDQLPGIE</sequence>
<evidence type="ECO:0000256" key="1">
    <source>
        <dbReference type="SAM" id="MobiDB-lite"/>
    </source>
</evidence>
<gene>
    <name evidence="2" type="ORF">AK812_SmicGene44848</name>
</gene>
<evidence type="ECO:0000313" key="3">
    <source>
        <dbReference type="Proteomes" id="UP000186817"/>
    </source>
</evidence>
<evidence type="ECO:0000313" key="2">
    <source>
        <dbReference type="EMBL" id="OLP75367.1"/>
    </source>
</evidence>
<reference evidence="2 3" key="1">
    <citation type="submission" date="2016-02" db="EMBL/GenBank/DDBJ databases">
        <title>Genome analysis of coral dinoflagellate symbionts highlights evolutionary adaptations to a symbiotic lifestyle.</title>
        <authorList>
            <person name="Aranda M."/>
            <person name="Li Y."/>
            <person name="Liew Y.J."/>
            <person name="Baumgarten S."/>
            <person name="Simakov O."/>
            <person name="Wilson M."/>
            <person name="Piel J."/>
            <person name="Ashoor H."/>
            <person name="Bougouffa S."/>
            <person name="Bajic V.B."/>
            <person name="Ryu T."/>
            <person name="Ravasi T."/>
            <person name="Bayer T."/>
            <person name="Micklem G."/>
            <person name="Kim H."/>
            <person name="Bhak J."/>
            <person name="Lajeunesse T.C."/>
            <person name="Voolstra C.R."/>
        </authorList>
    </citation>
    <scope>NUCLEOTIDE SEQUENCE [LARGE SCALE GENOMIC DNA]</scope>
    <source>
        <strain evidence="2 3">CCMP2467</strain>
    </source>
</reference>
<name>A0A1Q9BXE9_SYMMI</name>
<keyword evidence="3" id="KW-1185">Reference proteome</keyword>
<accession>A0A1Q9BXE9</accession>
<protein>
    <submittedName>
        <fullName evidence="2">Uncharacterized protein</fullName>
    </submittedName>
</protein>
<dbReference type="Proteomes" id="UP000186817">
    <property type="component" value="Unassembled WGS sequence"/>
</dbReference>
<dbReference type="AlphaFoldDB" id="A0A1Q9BXE9"/>